<dbReference type="InParanoid" id="A0A0H2RFN9"/>
<proteinExistence type="predicted"/>
<keyword evidence="2" id="KW-1185">Reference proteome</keyword>
<feature type="non-terminal residue" evidence="1">
    <location>
        <position position="1"/>
    </location>
</feature>
<dbReference type="EMBL" id="KQ087107">
    <property type="protein sequence ID" value="KLO03741.1"/>
    <property type="molecule type" value="Genomic_DNA"/>
</dbReference>
<dbReference type="AlphaFoldDB" id="A0A0H2RFN9"/>
<feature type="non-terminal residue" evidence="1">
    <location>
        <position position="245"/>
    </location>
</feature>
<sequence length="245" mass="27706">ETPIFPTHPSPMDPVKPLKTKGYYIYSVHRAVSKSRRARSLENQSTPSREEAEDVFDGFTAALQVYQVFQRSLREFTHVEDSIGFVYDESSSTDDLPLDIPQIKIDECPSCACDDNHSDFSCRPSRCQKRRFTFVKITEHERGFTAVVENTDASIDNAEPIYVEKCTLERGTEHGGSDKPRTSTDNTVVRIVLIHCKHGFILKKGYLIISHPPSEQLEADNEIGAFILEAIGPHQLECYPDVENI</sequence>
<accession>A0A0H2RFN9</accession>
<protein>
    <submittedName>
        <fullName evidence="1">Uncharacterized protein</fullName>
    </submittedName>
</protein>
<dbReference type="Proteomes" id="UP000053477">
    <property type="component" value="Unassembled WGS sequence"/>
</dbReference>
<reference evidence="1 2" key="1">
    <citation type="submission" date="2015-04" db="EMBL/GenBank/DDBJ databases">
        <title>Complete genome sequence of Schizopora paradoxa KUC8140, a cosmopolitan wood degrader in East Asia.</title>
        <authorList>
            <consortium name="DOE Joint Genome Institute"/>
            <person name="Min B."/>
            <person name="Park H."/>
            <person name="Jang Y."/>
            <person name="Kim J.-J."/>
            <person name="Kim K.H."/>
            <person name="Pangilinan J."/>
            <person name="Lipzen A."/>
            <person name="Riley R."/>
            <person name="Grigoriev I.V."/>
            <person name="Spatafora J.W."/>
            <person name="Choi I.-G."/>
        </authorList>
    </citation>
    <scope>NUCLEOTIDE SEQUENCE [LARGE SCALE GENOMIC DNA]</scope>
    <source>
        <strain evidence="1 2">KUC8140</strain>
    </source>
</reference>
<name>A0A0H2RFN9_9AGAM</name>
<evidence type="ECO:0000313" key="2">
    <source>
        <dbReference type="Proteomes" id="UP000053477"/>
    </source>
</evidence>
<evidence type="ECO:0000313" key="1">
    <source>
        <dbReference type="EMBL" id="KLO03741.1"/>
    </source>
</evidence>
<gene>
    <name evidence="1" type="ORF">SCHPADRAFT_897581</name>
</gene>
<organism evidence="1 2">
    <name type="scientific">Schizopora paradoxa</name>
    <dbReference type="NCBI Taxonomy" id="27342"/>
    <lineage>
        <taxon>Eukaryota</taxon>
        <taxon>Fungi</taxon>
        <taxon>Dikarya</taxon>
        <taxon>Basidiomycota</taxon>
        <taxon>Agaricomycotina</taxon>
        <taxon>Agaricomycetes</taxon>
        <taxon>Hymenochaetales</taxon>
        <taxon>Schizoporaceae</taxon>
        <taxon>Schizopora</taxon>
    </lineage>
</organism>